<keyword evidence="2 5" id="KW-0812">Transmembrane</keyword>
<dbReference type="InterPro" id="IPR004776">
    <property type="entry name" value="Mem_transp_PIN-like"/>
</dbReference>
<evidence type="ECO:0008006" key="7">
    <source>
        <dbReference type="Google" id="ProtNLM"/>
    </source>
</evidence>
<dbReference type="Pfam" id="PF03547">
    <property type="entry name" value="Mem_trans"/>
    <property type="match status" value="1"/>
</dbReference>
<evidence type="ECO:0000256" key="4">
    <source>
        <dbReference type="ARBA" id="ARBA00023136"/>
    </source>
</evidence>
<dbReference type="AlphaFoldDB" id="A0A645DBV0"/>
<evidence type="ECO:0000256" key="5">
    <source>
        <dbReference type="SAM" id="Phobius"/>
    </source>
</evidence>
<feature type="transmembrane region" description="Helical" evidence="5">
    <location>
        <begin position="98"/>
        <end position="118"/>
    </location>
</feature>
<evidence type="ECO:0000256" key="1">
    <source>
        <dbReference type="ARBA" id="ARBA00004141"/>
    </source>
</evidence>
<gene>
    <name evidence="6" type="ORF">SDC9_133587</name>
</gene>
<keyword evidence="4 5" id="KW-0472">Membrane</keyword>
<evidence type="ECO:0000313" key="6">
    <source>
        <dbReference type="EMBL" id="MPM86498.1"/>
    </source>
</evidence>
<organism evidence="6">
    <name type="scientific">bioreactor metagenome</name>
    <dbReference type="NCBI Taxonomy" id="1076179"/>
    <lineage>
        <taxon>unclassified sequences</taxon>
        <taxon>metagenomes</taxon>
        <taxon>ecological metagenomes</taxon>
    </lineage>
</organism>
<protein>
    <recommendedName>
        <fullName evidence="7">Transporter YfdV</fullName>
    </recommendedName>
</protein>
<dbReference type="EMBL" id="VSSQ01034521">
    <property type="protein sequence ID" value="MPM86498.1"/>
    <property type="molecule type" value="Genomic_DNA"/>
</dbReference>
<comment type="caution">
    <text evidence="6">The sequence shown here is derived from an EMBL/GenBank/DDBJ whole genome shotgun (WGS) entry which is preliminary data.</text>
</comment>
<dbReference type="GO" id="GO:0055085">
    <property type="term" value="P:transmembrane transport"/>
    <property type="evidence" value="ECO:0007669"/>
    <property type="project" value="InterPro"/>
</dbReference>
<proteinExistence type="predicted"/>
<name>A0A645DBV0_9ZZZZ</name>
<feature type="transmembrane region" description="Helical" evidence="5">
    <location>
        <begin position="6"/>
        <end position="23"/>
    </location>
</feature>
<feature type="transmembrane region" description="Helical" evidence="5">
    <location>
        <begin position="61"/>
        <end position="86"/>
    </location>
</feature>
<keyword evidence="3 5" id="KW-1133">Transmembrane helix</keyword>
<sequence length="120" mass="13339">MNRLLIPQISKMLVLMLIGFFLSRMKLVQGNESKGLSVVCLYVTTPCAILSGFQIEFTQDLFHNLLFSFLVVILLHIVLLAISFGLRQSLHFSAVERVATVYPNCGNLVIPLVIAMLGTD</sequence>
<dbReference type="GO" id="GO:0016020">
    <property type="term" value="C:membrane"/>
    <property type="evidence" value="ECO:0007669"/>
    <property type="project" value="UniProtKB-SubCell"/>
</dbReference>
<reference evidence="6" key="1">
    <citation type="submission" date="2019-08" db="EMBL/GenBank/DDBJ databases">
        <authorList>
            <person name="Kucharzyk K."/>
            <person name="Murdoch R.W."/>
            <person name="Higgins S."/>
            <person name="Loffler F."/>
        </authorList>
    </citation>
    <scope>NUCLEOTIDE SEQUENCE</scope>
</reference>
<comment type="subcellular location">
    <subcellularLocation>
        <location evidence="1">Membrane</location>
        <topology evidence="1">Multi-pass membrane protein</topology>
    </subcellularLocation>
</comment>
<evidence type="ECO:0000256" key="3">
    <source>
        <dbReference type="ARBA" id="ARBA00022989"/>
    </source>
</evidence>
<accession>A0A645DBV0</accession>
<feature type="transmembrane region" description="Helical" evidence="5">
    <location>
        <begin position="35"/>
        <end position="55"/>
    </location>
</feature>
<evidence type="ECO:0000256" key="2">
    <source>
        <dbReference type="ARBA" id="ARBA00022692"/>
    </source>
</evidence>